<dbReference type="Pfam" id="PF00069">
    <property type="entry name" value="Pkinase"/>
    <property type="match status" value="1"/>
</dbReference>
<evidence type="ECO:0000256" key="7">
    <source>
        <dbReference type="ARBA" id="ARBA00022840"/>
    </source>
</evidence>
<dbReference type="Gene3D" id="1.10.510.10">
    <property type="entry name" value="Transferase(Phosphotransferase) domain 1"/>
    <property type="match status" value="1"/>
</dbReference>
<protein>
    <recommendedName>
        <fullName evidence="2">non-specific serine/threonine protein kinase</fullName>
        <ecNumber evidence="2">2.7.11.1</ecNumber>
    </recommendedName>
</protein>
<dbReference type="InterPro" id="IPR050629">
    <property type="entry name" value="STE20/SPS1-PAK"/>
</dbReference>
<feature type="compositionally biased region" description="Basic residues" evidence="11">
    <location>
        <begin position="311"/>
        <end position="321"/>
    </location>
</feature>
<comment type="catalytic activity">
    <reaction evidence="9">
        <text>L-seryl-[protein] + ATP = O-phospho-L-seryl-[protein] + ADP + H(+)</text>
        <dbReference type="Rhea" id="RHEA:17989"/>
        <dbReference type="Rhea" id="RHEA-COMP:9863"/>
        <dbReference type="Rhea" id="RHEA-COMP:11604"/>
        <dbReference type="ChEBI" id="CHEBI:15378"/>
        <dbReference type="ChEBI" id="CHEBI:29999"/>
        <dbReference type="ChEBI" id="CHEBI:30616"/>
        <dbReference type="ChEBI" id="CHEBI:83421"/>
        <dbReference type="ChEBI" id="CHEBI:456216"/>
        <dbReference type="EC" id="2.7.11.1"/>
    </reaction>
</comment>
<evidence type="ECO:0000313" key="14">
    <source>
        <dbReference type="Proteomes" id="UP001470230"/>
    </source>
</evidence>
<evidence type="ECO:0000256" key="4">
    <source>
        <dbReference type="ARBA" id="ARBA00022679"/>
    </source>
</evidence>
<organism evidence="13 14">
    <name type="scientific">Tritrichomonas musculus</name>
    <dbReference type="NCBI Taxonomy" id="1915356"/>
    <lineage>
        <taxon>Eukaryota</taxon>
        <taxon>Metamonada</taxon>
        <taxon>Parabasalia</taxon>
        <taxon>Tritrichomonadida</taxon>
        <taxon>Tritrichomonadidae</taxon>
        <taxon>Tritrichomonas</taxon>
    </lineage>
</organism>
<dbReference type="SUPFAM" id="SSF56112">
    <property type="entry name" value="Protein kinase-like (PK-like)"/>
    <property type="match status" value="1"/>
</dbReference>
<dbReference type="InterPro" id="IPR000719">
    <property type="entry name" value="Prot_kinase_dom"/>
</dbReference>
<dbReference type="EC" id="2.7.11.1" evidence="2"/>
<keyword evidence="6" id="KW-0418">Kinase</keyword>
<evidence type="ECO:0000256" key="3">
    <source>
        <dbReference type="ARBA" id="ARBA00022527"/>
    </source>
</evidence>
<dbReference type="PROSITE" id="PS50011">
    <property type="entry name" value="PROTEIN_KINASE_DOM"/>
    <property type="match status" value="1"/>
</dbReference>
<evidence type="ECO:0000256" key="6">
    <source>
        <dbReference type="ARBA" id="ARBA00022777"/>
    </source>
</evidence>
<dbReference type="SMART" id="SM00220">
    <property type="entry name" value="S_TKc"/>
    <property type="match status" value="1"/>
</dbReference>
<sequence>MSSLNPAIFEKKDVIGRGSFGSVYRCVNKITGELVAIKEIDLDDNDDDLIDIQREIDMLRSCESKYVVKYYGCCLVDTKLWIVMEYMGGGSVKEIVAVQPIKERYISIIIREILCALDFLHRGRKIHSDIKAANILLNDKGDVKLADFGVASSLESRNKAFSFAGTPFWMAPEVIKESGYDEKCDIWSLGITAIEIAHGVPPYYELNPQRVIMLIPQNAPPSLEGNFSAQFKDFVKQCLVKDPAERPSSQQLLQHPFVNNNHAKSKKTLADYVEEIKPKIKLIIDDAPQVVIQHKDFFDFVDKENLENEKHKKHKKKRKGKTKDDNDTNDNIQDDNNNSDKQDDDSNSQKGAKIIDSSEIEWHFPPYTETILKRSTKGSNRSIEMIEGGILSLQKDPKFKDINDSLLKINALIIKCNSIIPNFASDFIAELNSTDAE</sequence>
<dbReference type="Proteomes" id="UP001470230">
    <property type="component" value="Unassembled WGS sequence"/>
</dbReference>
<feature type="binding site" evidence="10">
    <location>
        <position position="38"/>
    </location>
    <ligand>
        <name>ATP</name>
        <dbReference type="ChEBI" id="CHEBI:30616"/>
    </ligand>
</feature>
<evidence type="ECO:0000256" key="11">
    <source>
        <dbReference type="SAM" id="MobiDB-lite"/>
    </source>
</evidence>
<evidence type="ECO:0000256" key="9">
    <source>
        <dbReference type="ARBA" id="ARBA00048679"/>
    </source>
</evidence>
<gene>
    <name evidence="13" type="ORF">M9Y10_008860</name>
</gene>
<evidence type="ECO:0000256" key="1">
    <source>
        <dbReference type="ARBA" id="ARBA00008874"/>
    </source>
</evidence>
<evidence type="ECO:0000256" key="5">
    <source>
        <dbReference type="ARBA" id="ARBA00022741"/>
    </source>
</evidence>
<evidence type="ECO:0000313" key="13">
    <source>
        <dbReference type="EMBL" id="KAK8870947.1"/>
    </source>
</evidence>
<dbReference type="EMBL" id="JAPFFF010000014">
    <property type="protein sequence ID" value="KAK8870947.1"/>
    <property type="molecule type" value="Genomic_DNA"/>
</dbReference>
<name>A0ABR2J032_9EUKA</name>
<keyword evidence="14" id="KW-1185">Reference proteome</keyword>
<proteinExistence type="inferred from homology"/>
<keyword evidence="5 10" id="KW-0547">Nucleotide-binding</keyword>
<dbReference type="PANTHER" id="PTHR48012">
    <property type="entry name" value="STERILE20-LIKE KINASE, ISOFORM B-RELATED"/>
    <property type="match status" value="1"/>
</dbReference>
<dbReference type="PANTHER" id="PTHR48012:SF10">
    <property type="entry name" value="FI20177P1"/>
    <property type="match status" value="1"/>
</dbReference>
<evidence type="ECO:0000256" key="10">
    <source>
        <dbReference type="PROSITE-ProRule" id="PRU10141"/>
    </source>
</evidence>
<keyword evidence="3" id="KW-0723">Serine/threonine-protein kinase</keyword>
<keyword evidence="7 10" id="KW-0067">ATP-binding</keyword>
<feature type="domain" description="Protein kinase" evidence="12">
    <location>
        <begin position="9"/>
        <end position="258"/>
    </location>
</feature>
<comment type="catalytic activity">
    <reaction evidence="8">
        <text>L-threonyl-[protein] + ATP = O-phospho-L-threonyl-[protein] + ADP + H(+)</text>
        <dbReference type="Rhea" id="RHEA:46608"/>
        <dbReference type="Rhea" id="RHEA-COMP:11060"/>
        <dbReference type="Rhea" id="RHEA-COMP:11605"/>
        <dbReference type="ChEBI" id="CHEBI:15378"/>
        <dbReference type="ChEBI" id="CHEBI:30013"/>
        <dbReference type="ChEBI" id="CHEBI:30616"/>
        <dbReference type="ChEBI" id="CHEBI:61977"/>
        <dbReference type="ChEBI" id="CHEBI:456216"/>
        <dbReference type="EC" id="2.7.11.1"/>
    </reaction>
</comment>
<reference evidence="13 14" key="1">
    <citation type="submission" date="2024-04" db="EMBL/GenBank/DDBJ databases">
        <title>Tritrichomonas musculus Genome.</title>
        <authorList>
            <person name="Alves-Ferreira E."/>
            <person name="Grigg M."/>
            <person name="Lorenzi H."/>
            <person name="Galac M."/>
        </authorList>
    </citation>
    <scope>NUCLEOTIDE SEQUENCE [LARGE SCALE GENOMIC DNA]</scope>
    <source>
        <strain evidence="13 14">EAF2021</strain>
    </source>
</reference>
<feature type="region of interest" description="Disordered" evidence="11">
    <location>
        <begin position="308"/>
        <end position="355"/>
    </location>
</feature>
<dbReference type="PROSITE" id="PS00107">
    <property type="entry name" value="PROTEIN_KINASE_ATP"/>
    <property type="match status" value="1"/>
</dbReference>
<comment type="caution">
    <text evidence="13">The sequence shown here is derived from an EMBL/GenBank/DDBJ whole genome shotgun (WGS) entry which is preliminary data.</text>
</comment>
<accession>A0ABR2J032</accession>
<dbReference type="InterPro" id="IPR017441">
    <property type="entry name" value="Protein_kinase_ATP_BS"/>
</dbReference>
<evidence type="ECO:0000256" key="8">
    <source>
        <dbReference type="ARBA" id="ARBA00047899"/>
    </source>
</evidence>
<keyword evidence="4" id="KW-0808">Transferase</keyword>
<comment type="similarity">
    <text evidence="1">Belongs to the protein kinase superfamily. STE Ser/Thr protein kinase family. STE20 subfamily.</text>
</comment>
<evidence type="ECO:0000259" key="12">
    <source>
        <dbReference type="PROSITE" id="PS50011"/>
    </source>
</evidence>
<evidence type="ECO:0000256" key="2">
    <source>
        <dbReference type="ARBA" id="ARBA00012513"/>
    </source>
</evidence>
<dbReference type="InterPro" id="IPR011009">
    <property type="entry name" value="Kinase-like_dom_sf"/>
</dbReference>